<dbReference type="AlphaFoldDB" id="A0A7J0CZ37"/>
<gene>
    <name evidence="2" type="ORF">Smic_62890</name>
</gene>
<feature type="compositionally biased region" description="Polar residues" evidence="1">
    <location>
        <begin position="95"/>
        <end position="105"/>
    </location>
</feature>
<organism evidence="2 3">
    <name type="scientific">Streptomyces microflavus</name>
    <name type="common">Streptomyces lipmanii</name>
    <dbReference type="NCBI Taxonomy" id="1919"/>
    <lineage>
        <taxon>Bacteria</taxon>
        <taxon>Bacillati</taxon>
        <taxon>Actinomycetota</taxon>
        <taxon>Actinomycetes</taxon>
        <taxon>Kitasatosporales</taxon>
        <taxon>Streptomycetaceae</taxon>
        <taxon>Streptomyces</taxon>
    </lineage>
</organism>
<comment type="caution">
    <text evidence="2">The sequence shown here is derived from an EMBL/GenBank/DDBJ whole genome shotgun (WGS) entry which is preliminary data.</text>
</comment>
<dbReference type="Proteomes" id="UP000498740">
    <property type="component" value="Unassembled WGS sequence"/>
</dbReference>
<protein>
    <submittedName>
        <fullName evidence="2">Uncharacterized protein</fullName>
    </submittedName>
</protein>
<dbReference type="EMBL" id="BLWD01000001">
    <property type="protein sequence ID" value="GFN07733.1"/>
    <property type="molecule type" value="Genomic_DNA"/>
</dbReference>
<proteinExistence type="predicted"/>
<evidence type="ECO:0000313" key="3">
    <source>
        <dbReference type="Proteomes" id="UP000498740"/>
    </source>
</evidence>
<accession>A0A7J0CZ37</accession>
<sequence length="105" mass="10480">MTGDACPGDACPGDGDGDGDCGFGGASAGGPDASADSGDPGFCSDMGPLPHRAPARGLGRHTVPASHSARARGDRPVKIKQRRRGRKSIPEPVFANTQSEAVAGP</sequence>
<feature type="compositionally biased region" description="Low complexity" evidence="1">
    <location>
        <begin position="1"/>
        <end position="13"/>
    </location>
</feature>
<feature type="compositionally biased region" description="Low complexity" evidence="1">
    <location>
        <begin position="29"/>
        <end position="41"/>
    </location>
</feature>
<reference evidence="2 3" key="1">
    <citation type="submission" date="2020-05" db="EMBL/GenBank/DDBJ databases">
        <title>Whole genome shotgun sequence of Streptomyces microflavus NBRC 13062.</title>
        <authorList>
            <person name="Komaki H."/>
            <person name="Tamura T."/>
        </authorList>
    </citation>
    <scope>NUCLEOTIDE SEQUENCE [LARGE SCALE GENOMIC DNA]</scope>
    <source>
        <strain evidence="2 3">NBRC 13062</strain>
    </source>
</reference>
<evidence type="ECO:0000313" key="2">
    <source>
        <dbReference type="EMBL" id="GFN07733.1"/>
    </source>
</evidence>
<feature type="compositionally biased region" description="Basic residues" evidence="1">
    <location>
        <begin position="78"/>
        <end position="87"/>
    </location>
</feature>
<name>A0A7J0CZ37_STRMI</name>
<evidence type="ECO:0000256" key="1">
    <source>
        <dbReference type="SAM" id="MobiDB-lite"/>
    </source>
</evidence>
<feature type="region of interest" description="Disordered" evidence="1">
    <location>
        <begin position="1"/>
        <end position="105"/>
    </location>
</feature>